<protein>
    <recommendedName>
        <fullName evidence="4">ATP-binding protein</fullName>
    </recommendedName>
</protein>
<keyword evidence="3" id="KW-1185">Reference proteome</keyword>
<accession>A0ABN1XIA0</accession>
<evidence type="ECO:0008006" key="4">
    <source>
        <dbReference type="Google" id="ProtNLM"/>
    </source>
</evidence>
<dbReference type="EMBL" id="BAAAJK010000001">
    <property type="protein sequence ID" value="GAA1380766.1"/>
    <property type="molecule type" value="Genomic_DNA"/>
</dbReference>
<sequence length="2058" mass="225204">MLWVAAYVPAGGSAGGANVRPVSSGEKVRASRDGDRFHYYWAARRALGLLDLTGSLEAVGVEGMPPGESVEGEEIIDVAEYHGGRDTASCAEVHYTQLKHSTLRTTDPVVASELRTTLEKFGQIYRNEVQRGRAGKLRFSFVTNRPLNEKVRLSLTELSAGGTSFTHCTEADLLRRYMGFGDDRIREAAFCRRFLVDDAGPGIAATETLLHAELRQHLPGSTGTEMVQLVDSVARKATTLEDPHPLLRGNVLLALRTTEDEIFPAPSAIERPKHVIPTADVARVVRELREGAATKLLVTAVGGVGKSVLTTILADALPKGSELVVYDCFAGGDYRKMTSRRHDHRAALTQISNELAARGRCLPLVATDAPDRSYMHAFMHRVAEASKQLSHEQPGALLTIVIDAADNAALAAAALDQRTVVADLLREDFPANVRLVTLSRPERVTMLDTPSTGVTTLGLHGFGQPETLQHLRTRFPSATAQDGAELHALSGGNPRVQAMALETAHTIAAVLEAIRIAHNTPGPVLSNLLAEQIREVAENGHLRPSELDRLCEALAVLRPTIPLDDLAAITDVPVDAIRSFAVALGRGLHTTATTVQFRDEPTETWFRTTHGPDSTRLRDFVRTVLPLAATSPYVAGTVPQLLFEAELLDDLIKLALSDAALPGGTDELQVREIARSRARFALCATLRRGRNAEAARLALKIGDLSSGHSRTMTILRTHTDLAGRFLDEEAVEALCSGRELATDWPGSNLHIEAALLSHVDRLKDLARNRIRSALDNFRAILETPDDEPPSRHRHVTAEAVADLALAAANIDGPGAGAELLSHLSPDEFAHSAAAVLASRLADAGREDDLTGIVLSGDTKSAVRMAVATAMFDHNITPPAEVAAAFLAALQARTEPFRWTRPLIEQDLDVREVVWTLVHALRHGLTEEADALDILDVHLPLHLPDSAGGRLHRLPLTSILLAHALRARLHGANLTVEAVTSAPLVQLLGREYVNDQNAQEFAANIPGLLPWAECWVTTLLADTPDRVAQDFTTLVHTDLKPVTSHNGTPFVRVNGIGEMATRILSLIPRADLVSAVAAWHESSHLALSRSCVAIARVAARSPHLEAFSLEVVTRAVDAAQRDRTDADSRVESLLALARTVVSVNDTEARTIFEMARGEADRVGDDLYDRWHALSTVATSLATGDEASRAYRLFQISEKLEEVGEINAHALGYRLLHMHEPTYLAALSRARDRRTLDFSAMLSPAVATTTSPGAERLDLLAFHAFRPQIGWQRTVTGLSPPAAALATRVLADFTRFERSPGDVPNQIGTRTRLPRLGGEKPPINPEIRFADGDFTTTAAWDTALFELSWRSEDRRALIRFALNKHPTKRPNVLDALSHATRADQSDFTAAAEAAAAVQPQTPALRQGRQRLVTTLTHRFARSIGTRYDDVSLEPFAEATDTTVTDLSRAALLELGRTAHQLRHRSYFLLAANLAMTLDQEPAGAVFDDLADLFEDLAPSATSSDGPGETLPAPPDDHASDVAGVIWGALGDISIVRRWQAAHAVLLLVRLGCTNELTALARFANGTSSTAPFRDARLPCYPLHARMWLLIALARAAQEPNATPLAVFTTWLVDVVRGPRHAANQLLAQRTLTTLHNGGQLTLSEPEIGTLTQRVVAETVELDHNQQRARPDPLPTNGDRDRYPFFLDFERYWCDDVADTFGSTESNVARRALQVAVELDETGAFAAGVDPRTSAGVYDPRRSYPDRSSWPDEDSYTFYLAVHALLTVGAELAADVPACHEPDYAVDSYTRWITQFLPTRSDGRWLADRRDPPPSPAPERVLADYEPQEHWPSSLRPDDFVAAAGIGDEWVTVHAYTTVAHADLSEDLHIQSALVPHSTARSLLIAMQTSPLGPASYRLPTTDDDHDRPDHYPFDLMPWLNSSTVRHGIDKHDERGSGINFPPTRPGDDLISLFGLTTDDDERTWFRLGEPVLRSRVWVNTAENGHGHETGVRGDQLAVRRDFVTAVLQELDRTLVLQVGLRRDRRRPQYTYQQEDDDDFGWSEWSGKTYLLDPAGRWSEY</sequence>
<evidence type="ECO:0000256" key="1">
    <source>
        <dbReference type="SAM" id="MobiDB-lite"/>
    </source>
</evidence>
<name>A0ABN1XIA0_9PSEU</name>
<evidence type="ECO:0000313" key="3">
    <source>
        <dbReference type="Proteomes" id="UP001501414"/>
    </source>
</evidence>
<proteinExistence type="predicted"/>
<comment type="caution">
    <text evidence="2">The sequence shown here is derived from an EMBL/GenBank/DDBJ whole genome shotgun (WGS) entry which is preliminary data.</text>
</comment>
<reference evidence="2 3" key="1">
    <citation type="journal article" date="2019" name="Int. J. Syst. Evol. Microbiol.">
        <title>The Global Catalogue of Microorganisms (GCM) 10K type strain sequencing project: providing services to taxonomists for standard genome sequencing and annotation.</title>
        <authorList>
            <consortium name="The Broad Institute Genomics Platform"/>
            <consortium name="The Broad Institute Genome Sequencing Center for Infectious Disease"/>
            <person name="Wu L."/>
            <person name="Ma J."/>
        </authorList>
    </citation>
    <scope>NUCLEOTIDE SEQUENCE [LARGE SCALE GENOMIC DNA]</scope>
    <source>
        <strain evidence="2 3">JCM 11896</strain>
    </source>
</reference>
<organism evidence="2 3">
    <name type="scientific">Pseudonocardia kongjuensis</name>
    <dbReference type="NCBI Taxonomy" id="102227"/>
    <lineage>
        <taxon>Bacteria</taxon>
        <taxon>Bacillati</taxon>
        <taxon>Actinomycetota</taxon>
        <taxon>Actinomycetes</taxon>
        <taxon>Pseudonocardiales</taxon>
        <taxon>Pseudonocardiaceae</taxon>
        <taxon>Pseudonocardia</taxon>
    </lineage>
</organism>
<feature type="region of interest" description="Disordered" evidence="1">
    <location>
        <begin position="1299"/>
        <end position="1320"/>
    </location>
</feature>
<gene>
    <name evidence="2" type="ORF">GCM10009613_05610</name>
</gene>
<evidence type="ECO:0000313" key="2">
    <source>
        <dbReference type="EMBL" id="GAA1380766.1"/>
    </source>
</evidence>
<dbReference type="Proteomes" id="UP001501414">
    <property type="component" value="Unassembled WGS sequence"/>
</dbReference>